<dbReference type="Proteomes" id="UP000502415">
    <property type="component" value="Chromosome"/>
</dbReference>
<dbReference type="AlphaFoldDB" id="A0A7Z2VVK1"/>
<gene>
    <name evidence="2" type="ORF">HH212_08015</name>
</gene>
<feature type="compositionally biased region" description="Low complexity" evidence="1">
    <location>
        <begin position="219"/>
        <end position="232"/>
    </location>
</feature>
<keyword evidence="3" id="KW-1185">Reference proteome</keyword>
<evidence type="ECO:0000256" key="1">
    <source>
        <dbReference type="SAM" id="MobiDB-lite"/>
    </source>
</evidence>
<organism evidence="2 3">
    <name type="scientific">Massilia forsythiae</name>
    <dbReference type="NCBI Taxonomy" id="2728020"/>
    <lineage>
        <taxon>Bacteria</taxon>
        <taxon>Pseudomonadati</taxon>
        <taxon>Pseudomonadota</taxon>
        <taxon>Betaproteobacteria</taxon>
        <taxon>Burkholderiales</taxon>
        <taxon>Oxalobacteraceae</taxon>
        <taxon>Telluria group</taxon>
        <taxon>Massilia</taxon>
    </lineage>
</organism>
<reference evidence="2 3" key="1">
    <citation type="submission" date="2020-04" db="EMBL/GenBank/DDBJ databases">
        <title>Genome sequencing of novel species.</title>
        <authorList>
            <person name="Heo J."/>
            <person name="Kim S.-J."/>
            <person name="Kim J.-S."/>
            <person name="Hong S.-B."/>
            <person name="Kwon S.-W."/>
        </authorList>
    </citation>
    <scope>NUCLEOTIDE SEQUENCE [LARGE SCALE GENOMIC DNA]</scope>
    <source>
        <strain evidence="2 3">GN2-R2</strain>
    </source>
</reference>
<dbReference type="KEGG" id="mfy:HH212_08015"/>
<accession>A0A7Z2VVK1</accession>
<dbReference type="RefSeq" id="WP_169434921.1">
    <property type="nucleotide sequence ID" value="NZ_CP051685.1"/>
</dbReference>
<feature type="region of interest" description="Disordered" evidence="1">
    <location>
        <begin position="192"/>
        <end position="266"/>
    </location>
</feature>
<evidence type="ECO:0000313" key="2">
    <source>
        <dbReference type="EMBL" id="QJD99973.1"/>
    </source>
</evidence>
<evidence type="ECO:0000313" key="3">
    <source>
        <dbReference type="Proteomes" id="UP000502415"/>
    </source>
</evidence>
<proteinExistence type="predicted"/>
<feature type="compositionally biased region" description="Gly residues" evidence="1">
    <location>
        <begin position="233"/>
        <end position="261"/>
    </location>
</feature>
<sequence length="496" mass="53907">MFLDDAPRPGHALIGSLRRRRFLCLSLLLHAMALAALACLAGHRNVLDQRERQRELIETGSRLTQQARLERRVQDMARIKSMLEQSVAAGDARQAPAAAQEGDVRFDAHAKTPQDLLRQASELARKIDKIEHDIEAQRLVKLLGIPKNKALEQIAQARKLQQAHAGKTLHDVDAAARIAQLEAQARAVLERRRRQLTEQRDGTRLTASAARGTGGTSPSGAGRHGAASHGGADAQGGLVGSGNGPGKGPGSGQGSGPGNGITGNMQGSSLLERMAGFANPDLPDRATEAYTAGGLRAFFDRGIGHIPDVGAGPVVKGAGRILGRGGPYANRIHVNAWYLIGPFEGRHGEGLFTNDRHPPEQAVALDAVYRGKDGRLLKWEYIDAVSYPLIPPDRAEDAVYYGYTELMVDADQDLTAWIGADDDAQLWLNDLLVWRGGNVDKQWFFGQVYETVNTGVRNMNLSEGKRVLHFKKGRNKLFFKLSNGPTRLFFSLVLTK</sequence>
<dbReference type="EMBL" id="CP051685">
    <property type="protein sequence ID" value="QJD99973.1"/>
    <property type="molecule type" value="Genomic_DNA"/>
</dbReference>
<protein>
    <submittedName>
        <fullName evidence="2">Cell envelope integrity protein TolA</fullName>
    </submittedName>
</protein>
<name>A0A7Z2VVK1_9BURK</name>